<evidence type="ECO:0000256" key="4">
    <source>
        <dbReference type="ARBA" id="ARBA00023125"/>
    </source>
</evidence>
<keyword evidence="4" id="KW-0238">DNA-binding</keyword>
<feature type="domain" description="Response regulatory" evidence="8">
    <location>
        <begin position="5"/>
        <end position="119"/>
    </location>
</feature>
<dbReference type="Gene3D" id="1.10.10.60">
    <property type="entry name" value="Homeodomain-like"/>
    <property type="match status" value="1"/>
</dbReference>
<dbReference type="GO" id="GO:0000160">
    <property type="term" value="P:phosphorelay signal transduction system"/>
    <property type="evidence" value="ECO:0007669"/>
    <property type="project" value="InterPro"/>
</dbReference>
<keyword evidence="5" id="KW-0804">Transcription</keyword>
<dbReference type="InterPro" id="IPR011006">
    <property type="entry name" value="CheY-like_superfamily"/>
</dbReference>
<dbReference type="InterPro" id="IPR025944">
    <property type="entry name" value="Sigma_54_int_dom_CS"/>
</dbReference>
<dbReference type="InterPro" id="IPR001789">
    <property type="entry name" value="Sig_transdc_resp-reg_receiver"/>
</dbReference>
<keyword evidence="6" id="KW-0597">Phosphoprotein</keyword>
<dbReference type="GO" id="GO:0005524">
    <property type="term" value="F:ATP binding"/>
    <property type="evidence" value="ECO:0007669"/>
    <property type="project" value="UniProtKB-KW"/>
</dbReference>
<proteinExistence type="predicted"/>
<dbReference type="GO" id="GO:0003677">
    <property type="term" value="F:DNA binding"/>
    <property type="evidence" value="ECO:0007669"/>
    <property type="project" value="UniProtKB-KW"/>
</dbReference>
<dbReference type="OrthoDB" id="5401077at2"/>
<evidence type="ECO:0000313" key="9">
    <source>
        <dbReference type="EMBL" id="TRX39475.1"/>
    </source>
</evidence>
<dbReference type="InterPro" id="IPR003593">
    <property type="entry name" value="AAA+_ATPase"/>
</dbReference>
<reference evidence="9 10" key="1">
    <citation type="submission" date="2019-07" db="EMBL/GenBank/DDBJ databases">
        <title>Novel species of Flavobacterium.</title>
        <authorList>
            <person name="Liu Q."/>
            <person name="Xin Y.-H."/>
        </authorList>
    </citation>
    <scope>NUCLEOTIDE SEQUENCE [LARGE SCALE GENOMIC DNA]</scope>
    <source>
        <strain evidence="9 10">LB1R34</strain>
    </source>
</reference>
<keyword evidence="1" id="KW-0547">Nucleotide-binding</keyword>
<evidence type="ECO:0000259" key="8">
    <source>
        <dbReference type="PROSITE" id="PS50110"/>
    </source>
</evidence>
<sequence>MTSLKIFLIEDDAFFGETLKYHLKLNPDFDVHLFQTGKECLSNLYQKPDIICLDFGLPDITGDLLLKKIKETNNSIPIIIISGQEEIEIAVDFLKSGAKDYIVKNSHTKDLLWNSILKIKENLSLVNEVEELKEKLEQKFSFEKTIIGQSDAIKSVFNKINKSINTNINVSITGETGTGKEVVAKAIHYNSDRKNKPFVAVNMAAIPKDLIESEFFGHEKGAFTGANNKNIGKFEQADGGTIFLDEIAELDLNLQSKLLRVLQEREVVRLGGTTKIKFNARLIIATHKDLSQEVKKGNFREDLYYRIIGLPIELPPLRARGNDTLLLGKYFMDLFVKENKMKTISLSKEAKDKLLKYAFPGNIRELKAVIDLACVMCDANEIAADDLTFNSINETDFFLSEEKTLKEYTSEIILHYLKKNGNDVLKTAKKLDIGKSTIYNLIQTIDIKN</sequence>
<evidence type="ECO:0000256" key="5">
    <source>
        <dbReference type="ARBA" id="ARBA00023163"/>
    </source>
</evidence>
<dbReference type="InterPro" id="IPR058031">
    <property type="entry name" value="AAA_lid_NorR"/>
</dbReference>
<dbReference type="InterPro" id="IPR002078">
    <property type="entry name" value="Sigma_54_int"/>
</dbReference>
<dbReference type="SUPFAM" id="SSF46689">
    <property type="entry name" value="Homeodomain-like"/>
    <property type="match status" value="1"/>
</dbReference>
<evidence type="ECO:0000256" key="6">
    <source>
        <dbReference type="PROSITE-ProRule" id="PRU00169"/>
    </source>
</evidence>
<dbReference type="PANTHER" id="PTHR32071">
    <property type="entry name" value="TRANSCRIPTIONAL REGULATORY PROTEIN"/>
    <property type="match status" value="1"/>
</dbReference>
<dbReference type="Gene3D" id="3.40.50.2300">
    <property type="match status" value="1"/>
</dbReference>
<dbReference type="Pfam" id="PF00072">
    <property type="entry name" value="Response_reg"/>
    <property type="match status" value="1"/>
</dbReference>
<dbReference type="SUPFAM" id="SSF52540">
    <property type="entry name" value="P-loop containing nucleoside triphosphate hydrolases"/>
    <property type="match status" value="1"/>
</dbReference>
<dbReference type="Pfam" id="PF00158">
    <property type="entry name" value="Sigma54_activat"/>
    <property type="match status" value="1"/>
</dbReference>
<dbReference type="InterPro" id="IPR025943">
    <property type="entry name" value="Sigma_54_int_dom_ATP-bd_2"/>
</dbReference>
<dbReference type="InterPro" id="IPR027417">
    <property type="entry name" value="P-loop_NTPase"/>
</dbReference>
<comment type="caution">
    <text evidence="9">The sequence shown here is derived from an EMBL/GenBank/DDBJ whole genome shotgun (WGS) entry which is preliminary data.</text>
</comment>
<dbReference type="CDD" id="cd00156">
    <property type="entry name" value="REC"/>
    <property type="match status" value="1"/>
</dbReference>
<dbReference type="PROSITE" id="PS00688">
    <property type="entry name" value="SIGMA54_INTERACT_3"/>
    <property type="match status" value="1"/>
</dbReference>
<dbReference type="EMBL" id="VJZT01000008">
    <property type="protein sequence ID" value="TRX39475.1"/>
    <property type="molecule type" value="Genomic_DNA"/>
</dbReference>
<dbReference type="PROSITE" id="PS00676">
    <property type="entry name" value="SIGMA54_INTERACT_2"/>
    <property type="match status" value="1"/>
</dbReference>
<name>A0A553E3B5_9FLAO</name>
<dbReference type="Pfam" id="PF25601">
    <property type="entry name" value="AAA_lid_14"/>
    <property type="match status" value="1"/>
</dbReference>
<evidence type="ECO:0000256" key="2">
    <source>
        <dbReference type="ARBA" id="ARBA00022840"/>
    </source>
</evidence>
<feature type="modified residue" description="4-aspartylphosphate" evidence="6">
    <location>
        <position position="54"/>
    </location>
</feature>
<organism evidence="9 10">
    <name type="scientific">Flavobacterium restrictum</name>
    <dbReference type="NCBI Taxonomy" id="2594428"/>
    <lineage>
        <taxon>Bacteria</taxon>
        <taxon>Pseudomonadati</taxon>
        <taxon>Bacteroidota</taxon>
        <taxon>Flavobacteriia</taxon>
        <taxon>Flavobacteriales</taxon>
        <taxon>Flavobacteriaceae</taxon>
        <taxon>Flavobacterium</taxon>
    </lineage>
</organism>
<dbReference type="FunFam" id="3.40.50.300:FF:000006">
    <property type="entry name" value="DNA-binding transcriptional regulator NtrC"/>
    <property type="match status" value="1"/>
</dbReference>
<evidence type="ECO:0000313" key="10">
    <source>
        <dbReference type="Proteomes" id="UP000316371"/>
    </source>
</evidence>
<keyword evidence="2" id="KW-0067">ATP-binding</keyword>
<keyword evidence="10" id="KW-1185">Reference proteome</keyword>
<dbReference type="AlphaFoldDB" id="A0A553E3B5"/>
<dbReference type="InterPro" id="IPR009057">
    <property type="entry name" value="Homeodomain-like_sf"/>
</dbReference>
<dbReference type="Gene3D" id="1.10.8.60">
    <property type="match status" value="1"/>
</dbReference>
<dbReference type="Gene3D" id="3.40.50.300">
    <property type="entry name" value="P-loop containing nucleotide triphosphate hydrolases"/>
    <property type="match status" value="1"/>
</dbReference>
<keyword evidence="3" id="KW-0805">Transcription regulation</keyword>
<dbReference type="SMART" id="SM00448">
    <property type="entry name" value="REC"/>
    <property type="match status" value="1"/>
</dbReference>
<evidence type="ECO:0000256" key="1">
    <source>
        <dbReference type="ARBA" id="ARBA00022741"/>
    </source>
</evidence>
<dbReference type="SUPFAM" id="SSF52172">
    <property type="entry name" value="CheY-like"/>
    <property type="match status" value="1"/>
</dbReference>
<dbReference type="Proteomes" id="UP000316371">
    <property type="component" value="Unassembled WGS sequence"/>
</dbReference>
<evidence type="ECO:0000259" key="7">
    <source>
        <dbReference type="PROSITE" id="PS50045"/>
    </source>
</evidence>
<protein>
    <submittedName>
        <fullName evidence="9">Sigma-54-dependent Fis family transcriptional regulator</fullName>
    </submittedName>
</protein>
<dbReference type="RefSeq" id="WP_144256465.1">
    <property type="nucleotide sequence ID" value="NZ_VJZT01000008.1"/>
</dbReference>
<dbReference type="PROSITE" id="PS50045">
    <property type="entry name" value="SIGMA54_INTERACT_4"/>
    <property type="match status" value="1"/>
</dbReference>
<gene>
    <name evidence="9" type="ORF">FNW21_09290</name>
</gene>
<dbReference type="SMART" id="SM00382">
    <property type="entry name" value="AAA"/>
    <property type="match status" value="1"/>
</dbReference>
<dbReference type="GO" id="GO:0006355">
    <property type="term" value="P:regulation of DNA-templated transcription"/>
    <property type="evidence" value="ECO:0007669"/>
    <property type="project" value="InterPro"/>
</dbReference>
<dbReference type="CDD" id="cd00009">
    <property type="entry name" value="AAA"/>
    <property type="match status" value="1"/>
</dbReference>
<dbReference type="PROSITE" id="PS50110">
    <property type="entry name" value="RESPONSE_REGULATORY"/>
    <property type="match status" value="1"/>
</dbReference>
<evidence type="ECO:0000256" key="3">
    <source>
        <dbReference type="ARBA" id="ARBA00023015"/>
    </source>
</evidence>
<feature type="domain" description="Sigma-54 factor interaction" evidence="7">
    <location>
        <begin position="146"/>
        <end position="375"/>
    </location>
</feature>
<accession>A0A553E3B5</accession>